<dbReference type="Ensembl" id="ENSAMXT00005027597.1">
    <property type="protein sequence ID" value="ENSAMXP00005025024.1"/>
    <property type="gene ID" value="ENSAMXG00005012013.1"/>
</dbReference>
<evidence type="ECO:0000313" key="5">
    <source>
        <dbReference type="Proteomes" id="UP000694621"/>
    </source>
</evidence>
<sequence length="1805" mass="206965">KLPSADNMKCPEMGPSHGASGSQEPPCLPRPSDFLSEAMGNELFNCRRFINPQHHHHHHHHEGHMVEDMLSADDVSCSSSQVSAKSEKNMADFDGEESGCEEELVQINSHAELSSHLQQHLPNLASIYHEHLVQGPTVHKHQYSGHAVTDINLDNVCKKGNTLLWDLVQDEDAIHLSEGLINEAEKLLCSLVCWFTDRQIRMRFIEGCLENLAHHRSVVVCLRLLPKLFGTFQQFGSSYDTHWITMWAEKELHMMKLFFEDLLHYIQEVREQRHKFALYSHSAEVQVRLQFLTCVFSTLGSPDHFSKSLSLSLSLFISICLSPLSLSICLNLPFSLYHYLSIYLSISLYLYQSFVASGGLQLLLEIFNSAILEPKEHESWTVWLLDCLACLLKLICQFAVDPADLDLAYHDVFAWSGLTDTQRKRAWPGKSRKGAGEHGKGLHIPRLTEVFLSLVQGTNLIQRLINVAYTYDNLAHRVLKAQSDHRSRHEVTHYSMWLLVSWAHCCSMVKSSLADSDHLHDWLKKLTLLIPETAVRHEACNGLYKLSLSGLEGGESINRSFLLLAASTLLKFLPDAQALKPLRVEDYEEEAVLRSGCKEYFWLLCKLIDNIHVKDASQTTLLDLDALARHLADCIRSREILDQQDGAVEDDGLTGLLRLATSVLKHKPPFKFCREGQEFLRDIHDVLFLLPSLKDRQQPKCKSHAARAAAYDLLVEMVKGSVENYRLLHNWVMAQHMQASHAPYKWDYWPHDDVRAECRFVGLTNLGATCYLASTIQQLYMIPEARQAVFTAKVKSICRSCLTHSAYMLFYKRVEPEEENGKDFSFDVSPDLLEWIWHDNMQFLQDKNIFEHTYFGFMWQLCSSIPSTLPDPKAISLMTAKLSTSFVLETFIHSKEKPTMLQWIELLTKQFNNSQAACEWFLDRMADDNWWPMQILIKCPNQIVRQMFQRLCIHVIQRLRPVHAHLYLQPGMEDGSDDMDAPVEDIGSRSCVTRFVKTLLSIMEHGVKPHSKHLTEYFAFLYEFAKMGEEESQFLLSLQAISIMVHFYMGTKGPENTQVEVLSEEEGEEEDEEEDILSLAEEKYRPAALEKMIALIALLVEQSRSESTGFPTSIKYNPLMIECFSLFFLQIVSMLFTSIAKLTPEAANPFFKLLTMLMEFAAGPPGMPSFASYILQRIWEVKMRKSDLCSAAYLLVSLIPSNSFRQMFRSTRSLHIPTRDLPLSPDTTVVLHQVYNLLLGLLGRAKLYVDVAVHGTTKLVQYFSFMTYCLISKTEKLMFSGYFMDLWNLFQPKLSEPAIATNHNKQALLSFWYNVCVDCSENVRLIVQNPVVTKNIAFNYILADHDDQEVVLFNRGMLPAYYGILRMCCEQSAAFTRQLASHQNIQWAFKNLTPHASQYPGAVEELFNLMQLFVAQRPDMREEELEDIKQFKKTTISCYLRCLDGRSCWTTLISAFRVLLENDEDRLLVVFNRGLILMTESFNTLHMMYHEATACHVTGDLVELLSIFLSVLKATRPYLQRKDVKQALIQWQERIDFAHKLLTLLNSYSPPELRNACLGKKKKSTLTYTYKIRYILYYMSFGPYLPCRENIKLMGGKNNIRPPRPELNMCLLPSMVETSKGKDEVYDRMLMDYFLSYHQFIHLLCRVAINCEKFTETLVKLSVLMAYEGLPLHLALFPKLWTELSQSQSSLAKTCVKLLCEDPAFGEYIKCILMDERTFLNNNVAYSFLTCFLHKVQPQVLSGPSCANLISVLVTNLLNEYHSLQPEPANQSAEISKTSSLLNAVRGRRALAQQLKSYRAKPRNR</sequence>
<reference evidence="4" key="1">
    <citation type="submission" date="2025-08" db="UniProtKB">
        <authorList>
            <consortium name="Ensembl"/>
        </authorList>
    </citation>
    <scope>IDENTIFICATION</scope>
</reference>
<dbReference type="InterPro" id="IPR018200">
    <property type="entry name" value="USP_CS"/>
</dbReference>
<organism evidence="4 5">
    <name type="scientific">Astyanax mexicanus</name>
    <name type="common">Blind cave fish</name>
    <name type="synonym">Astyanax fasciatus mexicanus</name>
    <dbReference type="NCBI Taxonomy" id="7994"/>
    <lineage>
        <taxon>Eukaryota</taxon>
        <taxon>Metazoa</taxon>
        <taxon>Chordata</taxon>
        <taxon>Craniata</taxon>
        <taxon>Vertebrata</taxon>
        <taxon>Euteleostomi</taxon>
        <taxon>Actinopterygii</taxon>
        <taxon>Neopterygii</taxon>
        <taxon>Teleostei</taxon>
        <taxon>Ostariophysi</taxon>
        <taxon>Characiformes</taxon>
        <taxon>Characoidei</taxon>
        <taxon>Acestrorhamphidae</taxon>
        <taxon>Acestrorhamphinae</taxon>
        <taxon>Astyanax</taxon>
    </lineage>
</organism>
<dbReference type="GO" id="GO:0004843">
    <property type="term" value="F:cysteine-type deubiquitinase activity"/>
    <property type="evidence" value="ECO:0007669"/>
    <property type="project" value="InterPro"/>
</dbReference>
<dbReference type="Gene3D" id="3.90.70.10">
    <property type="entry name" value="Cysteine proteinases"/>
    <property type="match status" value="1"/>
</dbReference>
<accession>A0A8B9JQ66</accession>
<evidence type="ECO:0000259" key="2">
    <source>
        <dbReference type="Pfam" id="PF00443"/>
    </source>
</evidence>
<dbReference type="GO" id="GO:0016579">
    <property type="term" value="P:protein deubiquitination"/>
    <property type="evidence" value="ECO:0007669"/>
    <property type="project" value="InterPro"/>
</dbReference>
<dbReference type="InterPro" id="IPR001394">
    <property type="entry name" value="Peptidase_C19_UCH"/>
</dbReference>
<dbReference type="InterPro" id="IPR021905">
    <property type="entry name" value="DUF3517"/>
</dbReference>
<evidence type="ECO:0000259" key="3">
    <source>
        <dbReference type="Pfam" id="PF12030"/>
    </source>
</evidence>
<name>A0A8B9JQ66_ASTMX</name>
<feature type="domain" description="Peptidase C19 ubiquitin carboxyl-terminal hydrolase" evidence="2">
    <location>
        <begin position="761"/>
        <end position="799"/>
    </location>
</feature>
<dbReference type="PROSITE" id="PS00972">
    <property type="entry name" value="USP_1"/>
    <property type="match status" value="1"/>
</dbReference>
<dbReference type="Pfam" id="PF12030">
    <property type="entry name" value="DUF3517"/>
    <property type="match status" value="1"/>
</dbReference>
<dbReference type="Pfam" id="PF00443">
    <property type="entry name" value="UCH"/>
    <property type="match status" value="1"/>
</dbReference>
<dbReference type="SUPFAM" id="SSF54001">
    <property type="entry name" value="Cysteine proteinases"/>
    <property type="match status" value="1"/>
</dbReference>
<evidence type="ECO:0000313" key="4">
    <source>
        <dbReference type="Ensembl" id="ENSAMXP00005025024.1"/>
    </source>
</evidence>
<evidence type="ECO:0000256" key="1">
    <source>
        <dbReference type="SAM" id="MobiDB-lite"/>
    </source>
</evidence>
<proteinExistence type="predicted"/>
<protein>
    <submittedName>
        <fullName evidence="4">Ubiquitin specific peptidase 34</fullName>
    </submittedName>
</protein>
<feature type="region of interest" description="Disordered" evidence="1">
    <location>
        <begin position="1"/>
        <end position="32"/>
    </location>
</feature>
<dbReference type="Proteomes" id="UP000694621">
    <property type="component" value="Unplaced"/>
</dbReference>
<feature type="domain" description="DUF3517" evidence="3">
    <location>
        <begin position="934"/>
        <end position="1039"/>
    </location>
</feature>
<dbReference type="InterPro" id="IPR038765">
    <property type="entry name" value="Papain-like_cys_pep_sf"/>
</dbReference>